<reference evidence="3 4" key="1">
    <citation type="submission" date="2016-11" db="EMBL/GenBank/DDBJ databases">
        <title>The macronuclear genome of Stentor coeruleus: a giant cell with tiny introns.</title>
        <authorList>
            <person name="Slabodnick M."/>
            <person name="Ruby J.G."/>
            <person name="Reiff S.B."/>
            <person name="Swart E.C."/>
            <person name="Gosai S."/>
            <person name="Prabakaran S."/>
            <person name="Witkowska E."/>
            <person name="Larue G.E."/>
            <person name="Fisher S."/>
            <person name="Freeman R.M."/>
            <person name="Gunawardena J."/>
            <person name="Chu W."/>
            <person name="Stover N.A."/>
            <person name="Gregory B.D."/>
            <person name="Nowacki M."/>
            <person name="Derisi J."/>
            <person name="Roy S.W."/>
            <person name="Marshall W.F."/>
            <person name="Sood P."/>
        </authorList>
    </citation>
    <scope>NUCLEOTIDE SEQUENCE [LARGE SCALE GENOMIC DNA]</scope>
    <source>
        <strain evidence="3">WM001</strain>
    </source>
</reference>
<dbReference type="Proteomes" id="UP000187209">
    <property type="component" value="Unassembled WGS sequence"/>
</dbReference>
<evidence type="ECO:0000313" key="3">
    <source>
        <dbReference type="EMBL" id="OMJ94048.1"/>
    </source>
</evidence>
<accession>A0A1R2CYI2</accession>
<dbReference type="SUPFAM" id="SSF64268">
    <property type="entry name" value="PX domain"/>
    <property type="match status" value="1"/>
</dbReference>
<dbReference type="InterPro" id="IPR001683">
    <property type="entry name" value="PX_dom"/>
</dbReference>
<dbReference type="InterPro" id="IPR027267">
    <property type="entry name" value="AH/BAR_dom_sf"/>
</dbReference>
<dbReference type="Pfam" id="PF00787">
    <property type="entry name" value="PX"/>
    <property type="match status" value="1"/>
</dbReference>
<dbReference type="EMBL" id="MPUH01000032">
    <property type="protein sequence ID" value="OMJ94048.1"/>
    <property type="molecule type" value="Genomic_DNA"/>
</dbReference>
<dbReference type="Gene3D" id="1.20.1270.60">
    <property type="entry name" value="Arfaptin homology (AH) domain/BAR domain"/>
    <property type="match status" value="1"/>
</dbReference>
<dbReference type="PANTHER" id="PTHR10555:SF170">
    <property type="entry name" value="FI18122P1"/>
    <property type="match status" value="1"/>
</dbReference>
<name>A0A1R2CYI2_9CILI</name>
<protein>
    <recommendedName>
        <fullName evidence="2">PX domain-containing protein</fullName>
    </recommendedName>
</protein>
<gene>
    <name evidence="3" type="ORF">SteCoe_2818</name>
</gene>
<comment type="caution">
    <text evidence="3">The sequence shown here is derived from an EMBL/GenBank/DDBJ whole genome shotgun (WGS) entry which is preliminary data.</text>
</comment>
<proteinExistence type="predicted"/>
<feature type="domain" description="PX" evidence="2">
    <location>
        <begin position="10"/>
        <end position="122"/>
    </location>
</feature>
<dbReference type="AlphaFoldDB" id="A0A1R2CYI2"/>
<evidence type="ECO:0000256" key="1">
    <source>
        <dbReference type="SAM" id="Coils"/>
    </source>
</evidence>
<dbReference type="GO" id="GO:0005768">
    <property type="term" value="C:endosome"/>
    <property type="evidence" value="ECO:0007669"/>
    <property type="project" value="TreeGrafter"/>
</dbReference>
<evidence type="ECO:0000313" key="4">
    <source>
        <dbReference type="Proteomes" id="UP000187209"/>
    </source>
</evidence>
<organism evidence="3 4">
    <name type="scientific">Stentor coeruleus</name>
    <dbReference type="NCBI Taxonomy" id="5963"/>
    <lineage>
        <taxon>Eukaryota</taxon>
        <taxon>Sar</taxon>
        <taxon>Alveolata</taxon>
        <taxon>Ciliophora</taxon>
        <taxon>Postciliodesmatophora</taxon>
        <taxon>Heterotrichea</taxon>
        <taxon>Heterotrichida</taxon>
        <taxon>Stentoridae</taxon>
        <taxon>Stentor</taxon>
    </lineage>
</organism>
<dbReference type="SMART" id="SM00312">
    <property type="entry name" value="PX"/>
    <property type="match status" value="1"/>
</dbReference>
<feature type="coiled-coil region" evidence="1">
    <location>
        <begin position="291"/>
        <end position="318"/>
    </location>
</feature>
<keyword evidence="4" id="KW-1185">Reference proteome</keyword>
<dbReference type="InterPro" id="IPR036871">
    <property type="entry name" value="PX_dom_sf"/>
</dbReference>
<dbReference type="PROSITE" id="PS50195">
    <property type="entry name" value="PX"/>
    <property type="match status" value="1"/>
</dbReference>
<dbReference type="GO" id="GO:0035091">
    <property type="term" value="F:phosphatidylinositol binding"/>
    <property type="evidence" value="ECO:0007669"/>
    <property type="project" value="InterPro"/>
</dbReference>
<keyword evidence="1" id="KW-0175">Coiled coil</keyword>
<dbReference type="OrthoDB" id="289314at2759"/>
<evidence type="ECO:0000259" key="2">
    <source>
        <dbReference type="PROSITE" id="PS50195"/>
    </source>
</evidence>
<sequence>MEGEEIITRSRPKISIIDTDIKSDKLRKHVLYSISGSDNVGSFACLRRYKEFSTLRYVLVAHFPGCYIPQIPPKQMIGNLANDFVQVRKSLLEYFLQQTSQSETLYQSEAFQTFIRGPPDFLKPAFEMKYVKYSSIAQALLKEFSDYGTFQVSQENESHIEDSCQYFKTGLEALEKFESNCKENLENYNDLKKEVKSLMSGVKEISLFYSEKYGGTAVEVIEQEEFQNPYIELLNWTRQDILDLQAMIECIQNRQNLSKIKAKSEEKLEAFRGKLVKAQSGKKSIGDIFSKKSKESKVLEIEAEIKKSEEEIESLSLIFNVTTARLINDLISEFKEFKTQRFENMMKAFTDCSVKEYSDFINQAKHLESKLNN</sequence>
<dbReference type="CDD" id="cd06093">
    <property type="entry name" value="PX_domain"/>
    <property type="match status" value="1"/>
</dbReference>
<dbReference type="PANTHER" id="PTHR10555">
    <property type="entry name" value="SORTING NEXIN"/>
    <property type="match status" value="1"/>
</dbReference>
<dbReference type="Gene3D" id="3.30.1520.10">
    <property type="entry name" value="Phox-like domain"/>
    <property type="match status" value="1"/>
</dbReference>